<sequence>MNNIPIRVMVEGKKQSTQSDWSALKAMLAQKHVDCQHLQTIYDELNAGLIVSTRGLTIEKVLRSQPQYKDIPAVATLFS</sequence>
<keyword evidence="2" id="KW-1185">Reference proteome</keyword>
<comment type="caution">
    <text evidence="1">The sequence shown here is derived from an EMBL/GenBank/DDBJ whole genome shotgun (WGS) entry which is preliminary data.</text>
</comment>
<protein>
    <submittedName>
        <fullName evidence="1">Uncharacterized protein</fullName>
    </submittedName>
</protein>
<name>A0A917N8R6_9GAMM</name>
<dbReference type="Proteomes" id="UP000613743">
    <property type="component" value="Unassembled WGS sequence"/>
</dbReference>
<accession>A0A917N8R6</accession>
<evidence type="ECO:0000313" key="1">
    <source>
        <dbReference type="EMBL" id="GGI78574.1"/>
    </source>
</evidence>
<dbReference type="AlphaFoldDB" id="A0A917N8R6"/>
<reference evidence="1" key="1">
    <citation type="journal article" date="2014" name="Int. J. Syst. Evol. Microbiol.">
        <title>Complete genome sequence of Corynebacterium casei LMG S-19264T (=DSM 44701T), isolated from a smear-ripened cheese.</title>
        <authorList>
            <consortium name="US DOE Joint Genome Institute (JGI-PGF)"/>
            <person name="Walter F."/>
            <person name="Albersmeier A."/>
            <person name="Kalinowski J."/>
            <person name="Ruckert C."/>
        </authorList>
    </citation>
    <scope>NUCLEOTIDE SEQUENCE</scope>
    <source>
        <strain evidence="1">JCM 30804</strain>
    </source>
</reference>
<dbReference type="EMBL" id="BMPZ01000003">
    <property type="protein sequence ID" value="GGI78574.1"/>
    <property type="molecule type" value="Genomic_DNA"/>
</dbReference>
<dbReference type="RefSeq" id="WP_188919459.1">
    <property type="nucleotide sequence ID" value="NZ_BMPZ01000003.1"/>
</dbReference>
<gene>
    <name evidence="1" type="ORF">GCM10009332_14950</name>
</gene>
<reference evidence="1" key="2">
    <citation type="submission" date="2020-09" db="EMBL/GenBank/DDBJ databases">
        <authorList>
            <person name="Sun Q."/>
            <person name="Ohkuma M."/>
        </authorList>
    </citation>
    <scope>NUCLEOTIDE SEQUENCE</scope>
    <source>
        <strain evidence="1">JCM 30804</strain>
    </source>
</reference>
<evidence type="ECO:0000313" key="2">
    <source>
        <dbReference type="Proteomes" id="UP000613743"/>
    </source>
</evidence>
<proteinExistence type="predicted"/>
<organism evidence="1 2">
    <name type="scientific">Shewanella gelidii</name>
    <dbReference type="NCBI Taxonomy" id="1642821"/>
    <lineage>
        <taxon>Bacteria</taxon>
        <taxon>Pseudomonadati</taxon>
        <taxon>Pseudomonadota</taxon>
        <taxon>Gammaproteobacteria</taxon>
        <taxon>Alteromonadales</taxon>
        <taxon>Shewanellaceae</taxon>
        <taxon>Shewanella</taxon>
    </lineage>
</organism>